<keyword evidence="2" id="KW-0472">Membrane</keyword>
<organism evidence="3 4">
    <name type="scientific">Spirilliplanes yamanashiensis</name>
    <dbReference type="NCBI Taxonomy" id="42233"/>
    <lineage>
        <taxon>Bacteria</taxon>
        <taxon>Bacillati</taxon>
        <taxon>Actinomycetota</taxon>
        <taxon>Actinomycetes</taxon>
        <taxon>Micromonosporales</taxon>
        <taxon>Micromonosporaceae</taxon>
        <taxon>Spirilliplanes</taxon>
    </lineage>
</organism>
<evidence type="ECO:0000256" key="2">
    <source>
        <dbReference type="SAM" id="Phobius"/>
    </source>
</evidence>
<comment type="caution">
    <text evidence="3">The sequence shown here is derived from an EMBL/GenBank/DDBJ whole genome shotgun (WGS) entry which is preliminary data.</text>
</comment>
<dbReference type="Proteomes" id="UP000652013">
    <property type="component" value="Unassembled WGS sequence"/>
</dbReference>
<keyword evidence="4" id="KW-1185">Reference proteome</keyword>
<dbReference type="AlphaFoldDB" id="A0A8J3Y7C9"/>
<keyword evidence="2" id="KW-1133">Transmembrane helix</keyword>
<name>A0A8J3Y7C9_9ACTN</name>
<dbReference type="RefSeq" id="WP_203938451.1">
    <property type="nucleotide sequence ID" value="NZ_BAAAGJ010000005.1"/>
</dbReference>
<feature type="region of interest" description="Disordered" evidence="1">
    <location>
        <begin position="32"/>
        <end position="76"/>
    </location>
</feature>
<gene>
    <name evidence="3" type="ORF">Sya03_25200</name>
</gene>
<evidence type="ECO:0000313" key="3">
    <source>
        <dbReference type="EMBL" id="GIJ03168.1"/>
    </source>
</evidence>
<evidence type="ECO:0000313" key="4">
    <source>
        <dbReference type="Proteomes" id="UP000652013"/>
    </source>
</evidence>
<sequence>MTAARPCRPTGRRPRPGYRSSRLVRYRRVRLTADVSGGAPPPGRPFPGGLGAHPAPARTAPEAWTSGRHRTGAAAPERGERGGLIAFALVVLVLLAASLVGGVYLWRRHNDPPVASPAACAVAAETLAQGRALTADPGAAGVWRADREAAHLHIQEPYLYDQVGRYAWYATRIATGEAHPPTAEELAAVERALPAHCRAELTVTWPPAPSAP</sequence>
<keyword evidence="2" id="KW-0812">Transmembrane</keyword>
<feature type="transmembrane region" description="Helical" evidence="2">
    <location>
        <begin position="84"/>
        <end position="106"/>
    </location>
</feature>
<evidence type="ECO:0000256" key="1">
    <source>
        <dbReference type="SAM" id="MobiDB-lite"/>
    </source>
</evidence>
<proteinExistence type="predicted"/>
<reference evidence="3" key="1">
    <citation type="submission" date="2021-01" db="EMBL/GenBank/DDBJ databases">
        <title>Whole genome shotgun sequence of Spirilliplanes yamanashiensis NBRC 15828.</title>
        <authorList>
            <person name="Komaki H."/>
            <person name="Tamura T."/>
        </authorList>
    </citation>
    <scope>NUCLEOTIDE SEQUENCE</scope>
    <source>
        <strain evidence="3">NBRC 15828</strain>
    </source>
</reference>
<dbReference type="EMBL" id="BOOY01000018">
    <property type="protein sequence ID" value="GIJ03168.1"/>
    <property type="molecule type" value="Genomic_DNA"/>
</dbReference>
<accession>A0A8J3Y7C9</accession>
<protein>
    <submittedName>
        <fullName evidence="3">Uncharacterized protein</fullName>
    </submittedName>
</protein>